<sequence>MTNDDVQPPNGCLRRELPWLVLEAALLVVLLHANAPEVWFWSAALLVLLLWRSFAWRQRRWQRLQGGDQEPPSTSGSATG</sequence>
<keyword evidence="3" id="KW-1185">Reference proteome</keyword>
<keyword evidence="1" id="KW-0472">Membrane</keyword>
<gene>
    <name evidence="2" type="ORF">VB739_08360</name>
</gene>
<reference evidence="2 3" key="1">
    <citation type="submission" date="2023-12" db="EMBL/GenBank/DDBJ databases">
        <title>Baltic Sea Cyanobacteria.</title>
        <authorList>
            <person name="Delbaje E."/>
            <person name="Fewer D.P."/>
            <person name="Shishido T.K."/>
        </authorList>
    </citation>
    <scope>NUCLEOTIDE SEQUENCE [LARGE SCALE GENOMIC DNA]</scope>
    <source>
        <strain evidence="2 3">UHCC 0281</strain>
    </source>
</reference>
<evidence type="ECO:0000256" key="1">
    <source>
        <dbReference type="SAM" id="Phobius"/>
    </source>
</evidence>
<evidence type="ECO:0000313" key="2">
    <source>
        <dbReference type="EMBL" id="MEA5442562.1"/>
    </source>
</evidence>
<feature type="transmembrane region" description="Helical" evidence="1">
    <location>
        <begin position="39"/>
        <end position="55"/>
    </location>
</feature>
<organism evidence="2 3">
    <name type="scientific">Cyanobium gracile UHCC 0281</name>
    <dbReference type="NCBI Taxonomy" id="3110309"/>
    <lineage>
        <taxon>Bacteria</taxon>
        <taxon>Bacillati</taxon>
        <taxon>Cyanobacteriota</taxon>
        <taxon>Cyanophyceae</taxon>
        <taxon>Synechococcales</taxon>
        <taxon>Prochlorococcaceae</taxon>
        <taxon>Cyanobium</taxon>
    </lineage>
</organism>
<protein>
    <submittedName>
        <fullName evidence="2">Uncharacterized protein</fullName>
    </submittedName>
</protein>
<keyword evidence="1" id="KW-0812">Transmembrane</keyword>
<dbReference type="RefSeq" id="WP_323356630.1">
    <property type="nucleotide sequence ID" value="NZ_JAYGHY010000021.1"/>
</dbReference>
<dbReference type="EMBL" id="JAYGHY010000021">
    <property type="protein sequence ID" value="MEA5442562.1"/>
    <property type="molecule type" value="Genomic_DNA"/>
</dbReference>
<comment type="caution">
    <text evidence="2">The sequence shown here is derived from an EMBL/GenBank/DDBJ whole genome shotgun (WGS) entry which is preliminary data.</text>
</comment>
<name>A0ABU5SW27_9CYAN</name>
<proteinExistence type="predicted"/>
<keyword evidence="1" id="KW-1133">Transmembrane helix</keyword>
<dbReference type="Proteomes" id="UP001302329">
    <property type="component" value="Unassembled WGS sequence"/>
</dbReference>
<evidence type="ECO:0000313" key="3">
    <source>
        <dbReference type="Proteomes" id="UP001302329"/>
    </source>
</evidence>
<accession>A0ABU5SW27</accession>